<accession>A0A1V5SLE3</accession>
<reference evidence="4" key="1">
    <citation type="submission" date="2017-02" db="EMBL/GenBank/DDBJ databases">
        <title>Delving into the versatile metabolic prowess of the omnipresent phylum Bacteroidetes.</title>
        <authorList>
            <person name="Nobu M.K."/>
            <person name="Mei R."/>
            <person name="Narihiro T."/>
            <person name="Kuroda K."/>
            <person name="Liu W.-T."/>
        </authorList>
    </citation>
    <scope>NUCLEOTIDE SEQUENCE</scope>
    <source>
        <strain evidence="4">ADurb.Bin276</strain>
    </source>
</reference>
<dbReference type="GO" id="GO:0005829">
    <property type="term" value="C:cytosol"/>
    <property type="evidence" value="ECO:0007669"/>
    <property type="project" value="TreeGrafter"/>
</dbReference>
<evidence type="ECO:0000256" key="1">
    <source>
        <dbReference type="ARBA" id="ARBA00022723"/>
    </source>
</evidence>
<dbReference type="AlphaFoldDB" id="A0A1V5SLE3"/>
<dbReference type="PANTHER" id="PTHR22789">
    <property type="entry name" value="FUCULOSE PHOSPHATE ALDOLASE"/>
    <property type="match status" value="1"/>
</dbReference>
<evidence type="ECO:0000313" key="4">
    <source>
        <dbReference type="EMBL" id="OQA55297.1"/>
    </source>
</evidence>
<dbReference type="InterPro" id="IPR050197">
    <property type="entry name" value="Aldolase_class_II_sugar_metab"/>
</dbReference>
<dbReference type="EC" id="4.1.2.17" evidence="4"/>
<comment type="caution">
    <text evidence="4">The sequence shown here is derived from an EMBL/GenBank/DDBJ whole genome shotgun (WGS) entry which is preliminary data.</text>
</comment>
<sequence>MDEKELREALVYWGRKIIEKKLVVGAGGNISARYKDIMLISPSGLGFDELEPKDYIAVNLETGKTVSDGRPSSEVVMHWFCYLGRPDINAVVHTHPPLTIGVIAGGGRIGPMFPDFVAYLGSLGYIDYVTPCTAELARAVQSQVKDKNGVLMLGHGALTVGQNLKEAFQRTELIEESARILIAAKQFGEPRILTSKECDEIRNLDAEKYRMELIKKANSR</sequence>
<proteinExistence type="predicted"/>
<dbReference type="InterPro" id="IPR036409">
    <property type="entry name" value="Aldolase_II/adducin_N_sf"/>
</dbReference>
<keyword evidence="2 4" id="KW-0456">Lyase</keyword>
<gene>
    <name evidence="4" type="primary">fucA</name>
    <name evidence="4" type="ORF">BWY41_01688</name>
</gene>
<dbReference type="SMART" id="SM01007">
    <property type="entry name" value="Aldolase_II"/>
    <property type="match status" value="1"/>
</dbReference>
<keyword evidence="1" id="KW-0479">Metal-binding</keyword>
<dbReference type="GO" id="GO:0019323">
    <property type="term" value="P:pentose catabolic process"/>
    <property type="evidence" value="ECO:0007669"/>
    <property type="project" value="TreeGrafter"/>
</dbReference>
<dbReference type="Pfam" id="PF00596">
    <property type="entry name" value="Aldolase_II"/>
    <property type="match status" value="1"/>
</dbReference>
<dbReference type="InterPro" id="IPR001303">
    <property type="entry name" value="Aldolase_II/adducin_N"/>
</dbReference>
<dbReference type="SUPFAM" id="SSF53639">
    <property type="entry name" value="AraD/HMP-PK domain-like"/>
    <property type="match status" value="1"/>
</dbReference>
<organism evidence="4">
    <name type="scientific">Candidatus Atribacter allofermentans</name>
    <dbReference type="NCBI Taxonomy" id="1852833"/>
    <lineage>
        <taxon>Bacteria</taxon>
        <taxon>Pseudomonadati</taxon>
        <taxon>Atribacterota</taxon>
        <taxon>Atribacteria</taxon>
        <taxon>Atribacterales</taxon>
        <taxon>Atribacteraceae</taxon>
        <taxon>Atribacter</taxon>
    </lineage>
</organism>
<dbReference type="GO" id="GO:0046872">
    <property type="term" value="F:metal ion binding"/>
    <property type="evidence" value="ECO:0007669"/>
    <property type="project" value="UniProtKB-KW"/>
</dbReference>
<dbReference type="Proteomes" id="UP000485569">
    <property type="component" value="Unassembled WGS sequence"/>
</dbReference>
<dbReference type="EMBL" id="MWBQ01000165">
    <property type="protein sequence ID" value="OQA55297.1"/>
    <property type="molecule type" value="Genomic_DNA"/>
</dbReference>
<name>A0A1V5SLE3_9BACT</name>
<dbReference type="PANTHER" id="PTHR22789:SF0">
    <property type="entry name" value="3-OXO-TETRONATE 4-PHOSPHATE DECARBOXYLASE-RELATED"/>
    <property type="match status" value="1"/>
</dbReference>
<evidence type="ECO:0000259" key="3">
    <source>
        <dbReference type="SMART" id="SM01007"/>
    </source>
</evidence>
<dbReference type="Gene3D" id="3.40.225.10">
    <property type="entry name" value="Class II aldolase/adducin N-terminal domain"/>
    <property type="match status" value="1"/>
</dbReference>
<feature type="domain" description="Class II aldolase/adducin N-terminal" evidence="3">
    <location>
        <begin position="8"/>
        <end position="182"/>
    </location>
</feature>
<evidence type="ECO:0000256" key="2">
    <source>
        <dbReference type="ARBA" id="ARBA00023239"/>
    </source>
</evidence>
<protein>
    <submittedName>
        <fullName evidence="4">L-fuculose phosphate aldolase</fullName>
        <ecNumber evidence="4">4.1.2.17</ecNumber>
    </submittedName>
</protein>
<dbReference type="GO" id="GO:0008738">
    <property type="term" value="F:L-fuculose-phosphate aldolase activity"/>
    <property type="evidence" value="ECO:0007669"/>
    <property type="project" value="UniProtKB-EC"/>
</dbReference>